<dbReference type="AlphaFoldDB" id="A0AAD4TES2"/>
<proteinExistence type="predicted"/>
<dbReference type="SUPFAM" id="SSF52161">
    <property type="entry name" value="Ribosomal protein L13"/>
    <property type="match status" value="1"/>
</dbReference>
<name>A0AAD4TES2_9MAGN</name>
<dbReference type="Proteomes" id="UP001202328">
    <property type="component" value="Unassembled WGS sequence"/>
</dbReference>
<protein>
    <submittedName>
        <fullName evidence="1">Uncharacterized protein</fullName>
    </submittedName>
</protein>
<accession>A0AAD4TES2</accession>
<evidence type="ECO:0000313" key="2">
    <source>
        <dbReference type="Proteomes" id="UP001202328"/>
    </source>
</evidence>
<evidence type="ECO:0000313" key="1">
    <source>
        <dbReference type="EMBL" id="KAI3957413.1"/>
    </source>
</evidence>
<dbReference type="EMBL" id="JAJJMB010001336">
    <property type="protein sequence ID" value="KAI3957413.1"/>
    <property type="molecule type" value="Genomic_DNA"/>
</dbReference>
<gene>
    <name evidence="1" type="ORF">MKW98_003134</name>
</gene>
<reference evidence="1" key="1">
    <citation type="submission" date="2022-04" db="EMBL/GenBank/DDBJ databases">
        <title>A functionally conserved STORR gene fusion in Papaver species that diverged 16.8 million years ago.</title>
        <authorList>
            <person name="Catania T."/>
        </authorList>
    </citation>
    <scope>NUCLEOTIDE SEQUENCE</scope>
    <source>
        <strain evidence="1">S-188037</strain>
    </source>
</reference>
<keyword evidence="2" id="KW-1185">Reference proteome</keyword>
<comment type="caution">
    <text evidence="1">The sequence shown here is derived from an EMBL/GenBank/DDBJ whole genome shotgun (WGS) entry which is preliminary data.</text>
</comment>
<dbReference type="GO" id="GO:0003735">
    <property type="term" value="F:structural constituent of ribosome"/>
    <property type="evidence" value="ECO:0007669"/>
    <property type="project" value="InterPro"/>
</dbReference>
<dbReference type="InterPro" id="IPR036899">
    <property type="entry name" value="Ribosomal_uL13_sf"/>
</dbReference>
<dbReference type="Gene3D" id="3.90.1180.10">
    <property type="entry name" value="Ribosomal protein L13"/>
    <property type="match status" value="1"/>
</dbReference>
<dbReference type="GO" id="GO:0005840">
    <property type="term" value="C:ribosome"/>
    <property type="evidence" value="ECO:0007669"/>
    <property type="project" value="InterPro"/>
</dbReference>
<sequence length="203" mass="23289">MLCGSLLFKLHPFAYQSNLMVYNGKIIENLLHQEKEGLKKLGNRIEGFKNCHKIRNLRLERAETQGFLRPKPELFGALNESSLMLVIICVEDYLQLLPNSNCSLRRDLSFWWSCSSENEVYSSSKRMNIKPSHGPIHFTAPGKIFWRTIHGYLFVSNLEDVIPVALKFLRLQPGQKYCLLGRLSSEVGWTLAGTIRLVIYIAC</sequence>
<dbReference type="GO" id="GO:0006412">
    <property type="term" value="P:translation"/>
    <property type="evidence" value="ECO:0007669"/>
    <property type="project" value="InterPro"/>
</dbReference>
<organism evidence="1 2">
    <name type="scientific">Papaver atlanticum</name>
    <dbReference type="NCBI Taxonomy" id="357466"/>
    <lineage>
        <taxon>Eukaryota</taxon>
        <taxon>Viridiplantae</taxon>
        <taxon>Streptophyta</taxon>
        <taxon>Embryophyta</taxon>
        <taxon>Tracheophyta</taxon>
        <taxon>Spermatophyta</taxon>
        <taxon>Magnoliopsida</taxon>
        <taxon>Ranunculales</taxon>
        <taxon>Papaveraceae</taxon>
        <taxon>Papaveroideae</taxon>
        <taxon>Papaver</taxon>
    </lineage>
</organism>